<dbReference type="Pfam" id="PF10094">
    <property type="entry name" value="DUF2332"/>
    <property type="match status" value="1"/>
</dbReference>
<sequence>MSHDAAIEEHLRSQAAACGDIGSPMYEALLTFAADDFAAGGPVAAVCADWTGDPSPAVLALRLVGTVHRFALAGEAPELARFYPSVAGADVAPFEPDAAWAAFRDVLASRPDDVRAGLVSPPQTNEVGRSALLIGGLLALRARVDLPVRLVEIGASAGLNLRPDLVRIDLGEGRGIGPVDSPVTLRQPWEGELPPLDRPLEIVERIGTDLDPVDVATEAGRLRLLSYVWPDQVERFERLRGALALADAVPVPVRRESAVDTVAGLEPVPGAVTVVWHSVMQQYLPAEVRAGLEAAFDALGSRASADAPVARLSFEGRPRTVPPGVEFALTLQSWPADDPDAPASLHLASGHPHGDWVTWHPRPLHWR</sequence>
<proteinExistence type="predicted"/>
<gene>
    <name evidence="1" type="ORF">GCM10009547_05430</name>
</gene>
<reference evidence="2" key="1">
    <citation type="journal article" date="2019" name="Int. J. Syst. Evol. Microbiol.">
        <title>The Global Catalogue of Microorganisms (GCM) 10K type strain sequencing project: providing services to taxonomists for standard genome sequencing and annotation.</title>
        <authorList>
            <consortium name="The Broad Institute Genomics Platform"/>
            <consortium name="The Broad Institute Genome Sequencing Center for Infectious Disease"/>
            <person name="Wu L."/>
            <person name="Ma J."/>
        </authorList>
    </citation>
    <scope>NUCLEOTIDE SEQUENCE [LARGE SCALE GENOMIC DNA]</scope>
    <source>
        <strain evidence="2">JCM 10671</strain>
    </source>
</reference>
<protein>
    <submittedName>
        <fullName evidence="1">DUF2332 domain-containing protein</fullName>
    </submittedName>
</protein>
<dbReference type="EMBL" id="BAAAHE010000006">
    <property type="protein sequence ID" value="GAA0606399.1"/>
    <property type="molecule type" value="Genomic_DNA"/>
</dbReference>
<keyword evidence="2" id="KW-1185">Reference proteome</keyword>
<evidence type="ECO:0000313" key="1">
    <source>
        <dbReference type="EMBL" id="GAA0606399.1"/>
    </source>
</evidence>
<dbReference type="Proteomes" id="UP001500957">
    <property type="component" value="Unassembled WGS sequence"/>
</dbReference>
<evidence type="ECO:0000313" key="2">
    <source>
        <dbReference type="Proteomes" id="UP001500957"/>
    </source>
</evidence>
<name>A0ABP3RAS4_9ACTN</name>
<comment type="caution">
    <text evidence="1">The sequence shown here is derived from an EMBL/GenBank/DDBJ whole genome shotgun (WGS) entry which is preliminary data.</text>
</comment>
<dbReference type="RefSeq" id="WP_344601328.1">
    <property type="nucleotide sequence ID" value="NZ_BAAAHE010000006.1"/>
</dbReference>
<dbReference type="InterPro" id="IPR011200">
    <property type="entry name" value="UCP012608"/>
</dbReference>
<accession>A0ABP3RAS4</accession>
<dbReference type="PIRSF" id="PIRSF012608">
    <property type="entry name" value="UCP012608"/>
    <property type="match status" value="1"/>
</dbReference>
<organism evidence="1 2">
    <name type="scientific">Sporichthya brevicatena</name>
    <dbReference type="NCBI Taxonomy" id="171442"/>
    <lineage>
        <taxon>Bacteria</taxon>
        <taxon>Bacillati</taxon>
        <taxon>Actinomycetota</taxon>
        <taxon>Actinomycetes</taxon>
        <taxon>Sporichthyales</taxon>
        <taxon>Sporichthyaceae</taxon>
        <taxon>Sporichthya</taxon>
    </lineage>
</organism>